<dbReference type="InterPro" id="IPR017853">
    <property type="entry name" value="GH"/>
</dbReference>
<comment type="caution">
    <text evidence="13">The sequence shown here is derived from an EMBL/GenBank/DDBJ whole genome shotgun (WGS) entry which is preliminary data.</text>
</comment>
<dbReference type="Gene3D" id="3.20.20.80">
    <property type="entry name" value="Glycosidases"/>
    <property type="match status" value="1"/>
</dbReference>
<accession>A0A512N718</accession>
<dbReference type="GO" id="GO:0016787">
    <property type="term" value="F:hydrolase activity"/>
    <property type="evidence" value="ECO:0007669"/>
    <property type="project" value="UniProtKB-KW"/>
</dbReference>
<dbReference type="PANTHER" id="PTHR16631">
    <property type="entry name" value="GLUCAN 1,3-BETA-GLUCOSIDASE"/>
    <property type="match status" value="1"/>
</dbReference>
<dbReference type="EMBL" id="BKAJ01000032">
    <property type="protein sequence ID" value="GEP54787.1"/>
    <property type="molecule type" value="Genomic_DNA"/>
</dbReference>
<proteinExistence type="predicted"/>
<sequence>MRVLVALIAFVAVAVLNLLWWWWPNRPVEIAGWTSAPLQSVSFAPYRPGQSPLTRTFPTPDQIEEDLRRLQGKVRAVRTYSSGENLETVPQRAGKYGLKVWHGAWLNDNDKENLEQINLLIDHANKYKDTVERVIVGNEVLLRKELTANQLRRYIRQVKQRVSQPVTYADVWEFWMRNPSLADEVDFITIHILPYWEDVPIGLDRREPDGTPSIEKHIVDIYKKVQERFPGKTIVIGETGWPSDGRMRSDARPGRVEQVRYFSTFRSIADREKFDYNVVEAFDQYWKARQEGTVGAAWGLLDAQRHDKFELGKPVSAEPHWRILFILSTLAGGLMLGGFVVMRRGARGKAIGIFAVFAQLVATCYVQATWIDLSRTFYFEKMVGVVFWAVLLGLFSYALLRGIADSLTGKMADPSLYGARVREAWRAWRELPRYQILRRADLMLQVLYLVLTVICIFYLIVISIDWYDGVIRISDTFYRQIAIDGRYRDFPIWSFVIPSIVLMAWKTLTIVRREPVSRADRWTKALSFGRLLGYDGSKGFVRMDRSYSRIRPILPEIALSFLLVFWAVIMVVTEGAIKLHDGGAGGFVAVDGGRWVIGTLFWNTQADWFSALAILMAVPYLATIYVSLREPLAEPPPDSYTSKW</sequence>
<keyword evidence="7" id="KW-0961">Cell wall biogenesis/degradation</keyword>
<keyword evidence="5" id="KW-0325">Glycoprotein</keyword>
<evidence type="ECO:0000256" key="10">
    <source>
        <dbReference type="ARBA" id="ARBA00042373"/>
    </source>
</evidence>
<feature type="transmembrane region" description="Helical" evidence="12">
    <location>
        <begin position="5"/>
        <end position="23"/>
    </location>
</feature>
<feature type="transmembrane region" description="Helical" evidence="12">
    <location>
        <begin position="350"/>
        <end position="370"/>
    </location>
</feature>
<evidence type="ECO:0000256" key="8">
    <source>
        <dbReference type="ARBA" id="ARBA00023326"/>
    </source>
</evidence>
<evidence type="ECO:0000256" key="5">
    <source>
        <dbReference type="ARBA" id="ARBA00023180"/>
    </source>
</evidence>
<name>A0A512N718_9HYPH</name>
<dbReference type="GO" id="GO:0000272">
    <property type="term" value="P:polysaccharide catabolic process"/>
    <property type="evidence" value="ECO:0007669"/>
    <property type="project" value="UniProtKB-KW"/>
</dbReference>
<dbReference type="Proteomes" id="UP000321058">
    <property type="component" value="Unassembled WGS sequence"/>
</dbReference>
<evidence type="ECO:0000256" key="3">
    <source>
        <dbReference type="ARBA" id="ARBA00022801"/>
    </source>
</evidence>
<keyword evidence="12" id="KW-1133">Transmembrane helix</keyword>
<feature type="transmembrane region" description="Helical" evidence="12">
    <location>
        <begin position="492"/>
        <end position="511"/>
    </location>
</feature>
<evidence type="ECO:0000313" key="13">
    <source>
        <dbReference type="EMBL" id="GEP54787.1"/>
    </source>
</evidence>
<keyword evidence="12" id="KW-0812">Transmembrane</keyword>
<dbReference type="GO" id="GO:0071555">
    <property type="term" value="P:cell wall organization"/>
    <property type="evidence" value="ECO:0007669"/>
    <property type="project" value="UniProtKB-KW"/>
</dbReference>
<keyword evidence="4 12" id="KW-0472">Membrane</keyword>
<evidence type="ECO:0000256" key="4">
    <source>
        <dbReference type="ARBA" id="ARBA00023136"/>
    </source>
</evidence>
<dbReference type="AlphaFoldDB" id="A0A512N718"/>
<dbReference type="RefSeq" id="WP_147148676.1">
    <property type="nucleotide sequence ID" value="NZ_BKAJ01000032.1"/>
</dbReference>
<dbReference type="InterPro" id="IPR050732">
    <property type="entry name" value="Beta-glucan_modifiers"/>
</dbReference>
<evidence type="ECO:0000256" key="11">
    <source>
        <dbReference type="ARBA" id="ARBA00043078"/>
    </source>
</evidence>
<feature type="transmembrane region" description="Helical" evidence="12">
    <location>
        <begin position="608"/>
        <end position="628"/>
    </location>
</feature>
<dbReference type="GO" id="GO:0005886">
    <property type="term" value="C:plasma membrane"/>
    <property type="evidence" value="ECO:0007669"/>
    <property type="project" value="UniProtKB-SubCell"/>
</dbReference>
<keyword evidence="2" id="KW-1003">Cell membrane</keyword>
<feature type="transmembrane region" description="Helical" evidence="12">
    <location>
        <begin position="553"/>
        <end position="572"/>
    </location>
</feature>
<keyword evidence="6" id="KW-0119">Carbohydrate metabolism</keyword>
<feature type="transmembrane region" description="Helical" evidence="12">
    <location>
        <begin position="382"/>
        <end position="400"/>
    </location>
</feature>
<feature type="transmembrane region" description="Helical" evidence="12">
    <location>
        <begin position="442"/>
        <end position="464"/>
    </location>
</feature>
<dbReference type="PANTHER" id="PTHR16631:SF17">
    <property type="entry name" value="GLUCAN ENDO-1,3-BETA-GLUCOSIDASE BTGC"/>
    <property type="match status" value="1"/>
</dbReference>
<dbReference type="OrthoDB" id="9806824at2"/>
<evidence type="ECO:0000256" key="9">
    <source>
        <dbReference type="ARBA" id="ARBA00037649"/>
    </source>
</evidence>
<keyword evidence="3" id="KW-0378">Hydrolase</keyword>
<dbReference type="SUPFAM" id="SSF51445">
    <property type="entry name" value="(Trans)glycosidases"/>
    <property type="match status" value="1"/>
</dbReference>
<keyword evidence="8" id="KW-0624">Polysaccharide degradation</keyword>
<feature type="transmembrane region" description="Helical" evidence="12">
    <location>
        <begin position="321"/>
        <end position="341"/>
    </location>
</feature>
<organism evidence="13 14">
    <name type="scientific">Reyranella soli</name>
    <dbReference type="NCBI Taxonomy" id="1230389"/>
    <lineage>
        <taxon>Bacteria</taxon>
        <taxon>Pseudomonadati</taxon>
        <taxon>Pseudomonadota</taxon>
        <taxon>Alphaproteobacteria</taxon>
        <taxon>Hyphomicrobiales</taxon>
        <taxon>Reyranellaceae</taxon>
        <taxon>Reyranella</taxon>
    </lineage>
</organism>
<evidence type="ECO:0000256" key="7">
    <source>
        <dbReference type="ARBA" id="ARBA00023316"/>
    </source>
</evidence>
<protein>
    <recommendedName>
        <fullName evidence="11">Endo-1,3-beta-glucanase btgC</fullName>
    </recommendedName>
    <alternativeName>
        <fullName evidence="10">Laminarinase btgC</fullName>
    </alternativeName>
</protein>
<evidence type="ECO:0000256" key="6">
    <source>
        <dbReference type="ARBA" id="ARBA00023277"/>
    </source>
</evidence>
<evidence type="ECO:0000256" key="2">
    <source>
        <dbReference type="ARBA" id="ARBA00022475"/>
    </source>
</evidence>
<evidence type="ECO:0000313" key="14">
    <source>
        <dbReference type="Proteomes" id="UP000321058"/>
    </source>
</evidence>
<evidence type="ECO:0000256" key="1">
    <source>
        <dbReference type="ARBA" id="ARBA00004236"/>
    </source>
</evidence>
<reference evidence="13 14" key="1">
    <citation type="submission" date="2019-07" db="EMBL/GenBank/DDBJ databases">
        <title>Whole genome shotgun sequence of Reyranella soli NBRC 108950.</title>
        <authorList>
            <person name="Hosoyama A."/>
            <person name="Uohara A."/>
            <person name="Ohji S."/>
            <person name="Ichikawa N."/>
        </authorList>
    </citation>
    <scope>NUCLEOTIDE SEQUENCE [LARGE SCALE GENOMIC DNA]</scope>
    <source>
        <strain evidence="13 14">NBRC 108950</strain>
    </source>
</reference>
<comment type="function">
    <text evidence="9">Glucanases play a role in cell expansion during growth, in cell-cell fusion during mating, and in spore release during sporulation. This enzyme may be involved in beta-glucan degradation. Active on laminarin and lichenan.</text>
</comment>
<keyword evidence="14" id="KW-1185">Reference proteome</keyword>
<gene>
    <name evidence="13" type="ORF">RSO01_19530</name>
</gene>
<comment type="subcellular location">
    <subcellularLocation>
        <location evidence="1">Cell membrane</location>
    </subcellularLocation>
</comment>
<evidence type="ECO:0000256" key="12">
    <source>
        <dbReference type="SAM" id="Phobius"/>
    </source>
</evidence>